<dbReference type="Proteomes" id="UP000188532">
    <property type="component" value="Unassembled WGS sequence"/>
</dbReference>
<evidence type="ECO:0000256" key="3">
    <source>
        <dbReference type="ARBA" id="ARBA00023136"/>
    </source>
</evidence>
<keyword evidence="1" id="KW-1003">Cell membrane</keyword>
<evidence type="ECO:0000256" key="6">
    <source>
        <dbReference type="SAM" id="MobiDB-lite"/>
    </source>
</evidence>
<evidence type="ECO:0000256" key="7">
    <source>
        <dbReference type="SAM" id="SignalP"/>
    </source>
</evidence>
<dbReference type="PROSITE" id="PS51257">
    <property type="entry name" value="PROKAR_LIPOPROTEIN"/>
    <property type="match status" value="1"/>
</dbReference>
<evidence type="ECO:0000313" key="13">
    <source>
        <dbReference type="Proteomes" id="UP000516380"/>
    </source>
</evidence>
<sequence length="171" mass="18234">MRRRPAVIRLYLGALLGIAGIAGAAGCAGNSSTPPPPPPDTCRQSDGPTADTVRQSIAAVPIEVPGSNWVEIARGHTRKCRLYWVQIIPTIASESTPQQLLFFDRNTPLGSPTPDPKPYITVLPPGDDTVTVQYRWRVGGDPECCPSGMGTVRFQIGLDGKLKALGPIPHS</sequence>
<dbReference type="AlphaFoldDB" id="A0A1V3WZM4"/>
<feature type="signal peptide" evidence="7">
    <location>
        <begin position="1"/>
        <end position="24"/>
    </location>
</feature>
<evidence type="ECO:0000256" key="2">
    <source>
        <dbReference type="ARBA" id="ARBA00022729"/>
    </source>
</evidence>
<dbReference type="Proteomes" id="UP000189229">
    <property type="component" value="Unassembled WGS sequence"/>
</dbReference>
<protein>
    <submittedName>
        <fullName evidence="10">LppP/LprE lipofamily protein</fullName>
    </submittedName>
    <submittedName>
        <fullName evidence="8">Putative lipoprotein LppP</fullName>
    </submittedName>
</protein>
<evidence type="ECO:0000313" key="8">
    <source>
        <dbReference type="EMBL" id="BCI87094.1"/>
    </source>
</evidence>
<keyword evidence="13" id="KW-1185">Reference proteome</keyword>
<evidence type="ECO:0000256" key="5">
    <source>
        <dbReference type="ARBA" id="ARBA00023288"/>
    </source>
</evidence>
<keyword evidence="4" id="KW-0564">Palmitate</keyword>
<evidence type="ECO:0000256" key="4">
    <source>
        <dbReference type="ARBA" id="ARBA00023139"/>
    </source>
</evidence>
<evidence type="ECO:0000313" key="10">
    <source>
        <dbReference type="EMBL" id="OOK72292.1"/>
    </source>
</evidence>
<dbReference type="EMBL" id="AP023343">
    <property type="protein sequence ID" value="BCI87094.1"/>
    <property type="molecule type" value="Genomic_DNA"/>
</dbReference>
<dbReference type="STRING" id="1768.B1T50_04415"/>
<reference evidence="11 12" key="1">
    <citation type="submission" date="2017-02" db="EMBL/GenBank/DDBJ databases">
        <title>Complete genome sequences of Mycobacterium kansasii strains isolated from rhesus macaques.</title>
        <authorList>
            <person name="Panda A."/>
            <person name="Nagaraj S."/>
            <person name="Zhao X."/>
            <person name="Tettelin H."/>
            <person name="Detolla L.J."/>
        </authorList>
    </citation>
    <scope>NUCLEOTIDE SEQUENCE [LARGE SCALE GENOMIC DNA]</scope>
    <source>
        <strain evidence="9 11">11-3469</strain>
        <strain evidence="10 12">11-3813</strain>
    </source>
</reference>
<accession>A0A1V3WZM4</accession>
<organism evidence="10 12">
    <name type="scientific">Mycobacterium kansasii</name>
    <dbReference type="NCBI Taxonomy" id="1768"/>
    <lineage>
        <taxon>Bacteria</taxon>
        <taxon>Bacillati</taxon>
        <taxon>Actinomycetota</taxon>
        <taxon>Actinomycetes</taxon>
        <taxon>Mycobacteriales</taxon>
        <taxon>Mycobacteriaceae</taxon>
        <taxon>Mycobacterium</taxon>
    </lineage>
</organism>
<name>A0A1V3WZM4_MYCKA</name>
<keyword evidence="3" id="KW-0472">Membrane</keyword>
<evidence type="ECO:0000313" key="11">
    <source>
        <dbReference type="Proteomes" id="UP000188532"/>
    </source>
</evidence>
<gene>
    <name evidence="8" type="primary">lppP</name>
    <name evidence="9" type="ORF">BZL29_8413</name>
    <name evidence="10" type="ORF">BZL30_5301</name>
    <name evidence="8" type="ORF">NIIDMKKI_23000</name>
</gene>
<proteinExistence type="predicted"/>
<keyword evidence="5 8" id="KW-0449">Lipoprotein</keyword>
<dbReference type="EMBL" id="MVBM01000005">
    <property type="protein sequence ID" value="OOK72292.1"/>
    <property type="molecule type" value="Genomic_DNA"/>
</dbReference>
<dbReference type="Pfam" id="PF14041">
    <property type="entry name" value="Lipoprotein_21"/>
    <property type="match status" value="1"/>
</dbReference>
<reference evidence="8 13" key="2">
    <citation type="submission" date="2020-07" db="EMBL/GenBank/DDBJ databases">
        <title>Mycobacterium kansasii (former subtype) with zoonotic potential isolated from diseased indoor pet cat, Japan.</title>
        <authorList>
            <person name="Fukano H."/>
            <person name="Terazono T."/>
            <person name="Hoshino Y."/>
        </authorList>
    </citation>
    <scope>NUCLEOTIDE SEQUENCE [LARGE SCALE GENOMIC DNA]</scope>
    <source>
        <strain evidence="8 13">Kuro-I</strain>
    </source>
</reference>
<feature type="region of interest" description="Disordered" evidence="6">
    <location>
        <begin position="27"/>
        <end position="49"/>
    </location>
</feature>
<evidence type="ECO:0000313" key="12">
    <source>
        <dbReference type="Proteomes" id="UP000189229"/>
    </source>
</evidence>
<feature type="chain" id="PRO_5010667446" evidence="7">
    <location>
        <begin position="25"/>
        <end position="171"/>
    </location>
</feature>
<evidence type="ECO:0000313" key="9">
    <source>
        <dbReference type="EMBL" id="OOK63906.1"/>
    </source>
</evidence>
<dbReference type="EMBL" id="MVBN01000015">
    <property type="protein sequence ID" value="OOK63906.1"/>
    <property type="molecule type" value="Genomic_DNA"/>
</dbReference>
<keyword evidence="2 7" id="KW-0732">Signal</keyword>
<dbReference type="InterPro" id="IPR025971">
    <property type="entry name" value="LppP/LprE"/>
</dbReference>
<dbReference type="Proteomes" id="UP000516380">
    <property type="component" value="Chromosome"/>
</dbReference>
<evidence type="ECO:0000256" key="1">
    <source>
        <dbReference type="ARBA" id="ARBA00022475"/>
    </source>
</evidence>